<proteinExistence type="predicted"/>
<reference evidence="1" key="1">
    <citation type="submission" date="2019-11" db="EMBL/GenBank/DDBJ databases">
        <title>Characterization of Clostridium perfringens isolates from swine manure treated agricultural soils.</title>
        <authorList>
            <person name="Wushke S.T."/>
        </authorList>
    </citation>
    <scope>NUCLEOTIDE SEQUENCE</scope>
    <source>
        <strain evidence="1">X94</strain>
    </source>
</reference>
<comment type="caution">
    <text evidence="1">The sequence shown here is derived from an EMBL/GenBank/DDBJ whole genome shotgun (WGS) entry which is preliminary data.</text>
</comment>
<dbReference type="AlphaFoldDB" id="A0AAW9I710"/>
<accession>A0AAW9I710</accession>
<sequence>MYTSIGIAYLQKGKDLPHVKNIVLTGGALINLPCLGNISESGCFNEKSPESMKPKKAEILVDKKYILQAMGLLSKSYPKIAIRIMKKELKYGGN</sequence>
<gene>
    <name evidence="1" type="ORF">GNF68_14675</name>
</gene>
<evidence type="ECO:0000313" key="2">
    <source>
        <dbReference type="Proteomes" id="UP001288778"/>
    </source>
</evidence>
<dbReference type="EMBL" id="WNUI01000108">
    <property type="protein sequence ID" value="MDZ4910258.1"/>
    <property type="molecule type" value="Genomic_DNA"/>
</dbReference>
<protein>
    <submittedName>
        <fullName evidence="1">Uncharacterized protein</fullName>
    </submittedName>
</protein>
<name>A0AAW9I710_CLOPF</name>
<organism evidence="1 2">
    <name type="scientific">Clostridium perfringens</name>
    <dbReference type="NCBI Taxonomy" id="1502"/>
    <lineage>
        <taxon>Bacteria</taxon>
        <taxon>Bacillati</taxon>
        <taxon>Bacillota</taxon>
        <taxon>Clostridia</taxon>
        <taxon>Eubacteriales</taxon>
        <taxon>Clostridiaceae</taxon>
        <taxon>Clostridium</taxon>
    </lineage>
</organism>
<evidence type="ECO:0000313" key="1">
    <source>
        <dbReference type="EMBL" id="MDZ4910258.1"/>
    </source>
</evidence>
<dbReference type="Pfam" id="PF13941">
    <property type="entry name" value="MutL"/>
    <property type="match status" value="1"/>
</dbReference>
<dbReference type="InterPro" id="IPR006230">
    <property type="entry name" value="MutL"/>
</dbReference>
<dbReference type="Proteomes" id="UP001288778">
    <property type="component" value="Unassembled WGS sequence"/>
</dbReference>
<dbReference type="RefSeq" id="WP_409193311.1">
    <property type="nucleotide sequence ID" value="NZ_WNUI01000108.1"/>
</dbReference>